<keyword evidence="4" id="KW-0238">DNA-binding</keyword>
<dbReference type="STRING" id="1167006.UWK_02645"/>
<evidence type="ECO:0000256" key="2">
    <source>
        <dbReference type="PROSITE-ProRule" id="PRU00169"/>
    </source>
</evidence>
<dbReference type="InterPro" id="IPR011006">
    <property type="entry name" value="CheY-like_superfamily"/>
</dbReference>
<dbReference type="Pfam" id="PF00072">
    <property type="entry name" value="Response_reg"/>
    <property type="match status" value="1"/>
</dbReference>
<accession>M1PS43</accession>
<dbReference type="HOGENOM" id="CLU_000445_69_8_7"/>
<evidence type="ECO:0000313" key="4">
    <source>
        <dbReference type="EMBL" id="AGF79181.1"/>
    </source>
</evidence>
<dbReference type="OrthoDB" id="9808843at2"/>
<dbReference type="AlphaFoldDB" id="M1PS43"/>
<dbReference type="SMART" id="SM00448">
    <property type="entry name" value="REC"/>
    <property type="match status" value="1"/>
</dbReference>
<dbReference type="GO" id="GO:0003677">
    <property type="term" value="F:DNA binding"/>
    <property type="evidence" value="ECO:0007669"/>
    <property type="project" value="UniProtKB-KW"/>
</dbReference>
<dbReference type="eggNOG" id="COG2204">
    <property type="taxonomic scope" value="Bacteria"/>
</dbReference>
<dbReference type="KEGG" id="dsf:UWK_02645"/>
<dbReference type="GO" id="GO:0000160">
    <property type="term" value="P:phosphorelay signal transduction system"/>
    <property type="evidence" value="ECO:0007669"/>
    <property type="project" value="InterPro"/>
</dbReference>
<dbReference type="EMBL" id="CP003985">
    <property type="protein sequence ID" value="AGF79181.1"/>
    <property type="molecule type" value="Genomic_DNA"/>
</dbReference>
<proteinExistence type="predicted"/>
<dbReference type="Proteomes" id="UP000011721">
    <property type="component" value="Chromosome"/>
</dbReference>
<feature type="domain" description="Response regulatory" evidence="3">
    <location>
        <begin position="3"/>
        <end position="117"/>
    </location>
</feature>
<keyword evidence="5" id="KW-1185">Reference proteome</keyword>
<evidence type="ECO:0000259" key="3">
    <source>
        <dbReference type="PROSITE" id="PS50110"/>
    </source>
</evidence>
<organism evidence="4 5">
    <name type="scientific">Desulfocapsa sulfexigens (strain DSM 10523 / SB164P1)</name>
    <dbReference type="NCBI Taxonomy" id="1167006"/>
    <lineage>
        <taxon>Bacteria</taxon>
        <taxon>Pseudomonadati</taxon>
        <taxon>Thermodesulfobacteriota</taxon>
        <taxon>Desulfobulbia</taxon>
        <taxon>Desulfobulbales</taxon>
        <taxon>Desulfocapsaceae</taxon>
        <taxon>Desulfocapsa</taxon>
    </lineage>
</organism>
<dbReference type="SUPFAM" id="SSF52172">
    <property type="entry name" value="CheY-like"/>
    <property type="match status" value="1"/>
</dbReference>
<reference evidence="5" key="1">
    <citation type="journal article" date="2013" name="Stand. Genomic Sci.">
        <title>Complete genome sequence of Desulfocapsa sulfexigens, a marine deltaproteobacterium specialized in disproportionating inorganic sulfur compounds.</title>
        <authorList>
            <person name="Finster K.W."/>
            <person name="Kjeldsen K.U."/>
            <person name="Kube M."/>
            <person name="Reinhardt R."/>
            <person name="Mussmann M."/>
            <person name="Amann R."/>
            <person name="Schreiber L."/>
        </authorList>
    </citation>
    <scope>NUCLEOTIDE SEQUENCE [LARGE SCALE GENOMIC DNA]</scope>
    <source>
        <strain evidence="5">DSM 10523 / SB164P1</strain>
    </source>
</reference>
<dbReference type="PANTHER" id="PTHR44591:SF3">
    <property type="entry name" value="RESPONSE REGULATORY DOMAIN-CONTAINING PROTEIN"/>
    <property type="match status" value="1"/>
</dbReference>
<keyword evidence="1 2" id="KW-0597">Phosphoprotein</keyword>
<gene>
    <name evidence="4" type="ordered locus">UWK_02645</name>
</gene>
<dbReference type="PATRIC" id="fig|1167006.5.peg.2864"/>
<feature type="modified residue" description="4-aspartylphosphate" evidence="2">
    <location>
        <position position="52"/>
    </location>
</feature>
<evidence type="ECO:0000313" key="5">
    <source>
        <dbReference type="Proteomes" id="UP000011721"/>
    </source>
</evidence>
<dbReference type="RefSeq" id="WP_015404867.1">
    <property type="nucleotide sequence ID" value="NC_020304.1"/>
</dbReference>
<name>M1PS43_DESSD</name>
<dbReference type="InterPro" id="IPR050595">
    <property type="entry name" value="Bact_response_regulator"/>
</dbReference>
<dbReference type="PANTHER" id="PTHR44591">
    <property type="entry name" value="STRESS RESPONSE REGULATOR PROTEIN 1"/>
    <property type="match status" value="1"/>
</dbReference>
<dbReference type="InterPro" id="IPR001789">
    <property type="entry name" value="Sig_transdc_resp-reg_receiver"/>
</dbReference>
<dbReference type="Gene3D" id="3.40.50.2300">
    <property type="match status" value="1"/>
</dbReference>
<evidence type="ECO:0000256" key="1">
    <source>
        <dbReference type="ARBA" id="ARBA00022553"/>
    </source>
</evidence>
<protein>
    <submittedName>
        <fullName evidence="4">CheY-like receiver, AAA-type ATPase and DNA-binding domain-containing response regulator</fullName>
    </submittedName>
</protein>
<dbReference type="PROSITE" id="PS50110">
    <property type="entry name" value="RESPONSE_REGULATORY"/>
    <property type="match status" value="1"/>
</dbReference>
<sequence length="121" mass="13633">MAEIITLDDIRDATVLIGKILRKKGHTVHTFTEEEDAITHAEMHKIDLAILDIKLKKMNGVEVLAILKKIDPSIRVIMLTGYPTVETAREAISLGADEYCVKPIDRDELEEKVEKVLNLAR</sequence>